<evidence type="ECO:0000256" key="1">
    <source>
        <dbReference type="SAM" id="Phobius"/>
    </source>
</evidence>
<keyword evidence="1" id="KW-1133">Transmembrane helix</keyword>
<protein>
    <recommendedName>
        <fullName evidence="4">Integral membrane protein</fullName>
    </recommendedName>
</protein>
<keyword evidence="1" id="KW-0812">Transmembrane</keyword>
<feature type="transmembrane region" description="Helical" evidence="1">
    <location>
        <begin position="33"/>
        <end position="51"/>
    </location>
</feature>
<proteinExistence type="predicted"/>
<gene>
    <name evidence="2" type="ORF">GCM10009839_94010</name>
</gene>
<organism evidence="2 3">
    <name type="scientific">Catenulispora yoronensis</name>
    <dbReference type="NCBI Taxonomy" id="450799"/>
    <lineage>
        <taxon>Bacteria</taxon>
        <taxon>Bacillati</taxon>
        <taxon>Actinomycetota</taxon>
        <taxon>Actinomycetes</taxon>
        <taxon>Catenulisporales</taxon>
        <taxon>Catenulisporaceae</taxon>
        <taxon>Catenulispora</taxon>
    </lineage>
</organism>
<comment type="caution">
    <text evidence="2">The sequence shown here is derived from an EMBL/GenBank/DDBJ whole genome shotgun (WGS) entry which is preliminary data.</text>
</comment>
<keyword evidence="1" id="KW-0472">Membrane</keyword>
<keyword evidence="3" id="KW-1185">Reference proteome</keyword>
<feature type="transmembrane region" description="Helical" evidence="1">
    <location>
        <begin position="57"/>
        <end position="79"/>
    </location>
</feature>
<dbReference type="EMBL" id="BAAAQN010000122">
    <property type="protein sequence ID" value="GAA2067407.1"/>
    <property type="molecule type" value="Genomic_DNA"/>
</dbReference>
<name>A0ABP5HAN1_9ACTN</name>
<evidence type="ECO:0000313" key="3">
    <source>
        <dbReference type="Proteomes" id="UP001500751"/>
    </source>
</evidence>
<evidence type="ECO:0008006" key="4">
    <source>
        <dbReference type="Google" id="ProtNLM"/>
    </source>
</evidence>
<evidence type="ECO:0000313" key="2">
    <source>
        <dbReference type="EMBL" id="GAA2067407.1"/>
    </source>
</evidence>
<reference evidence="3" key="1">
    <citation type="journal article" date="2019" name="Int. J. Syst. Evol. Microbiol.">
        <title>The Global Catalogue of Microorganisms (GCM) 10K type strain sequencing project: providing services to taxonomists for standard genome sequencing and annotation.</title>
        <authorList>
            <consortium name="The Broad Institute Genomics Platform"/>
            <consortium name="The Broad Institute Genome Sequencing Center for Infectious Disease"/>
            <person name="Wu L."/>
            <person name="Ma J."/>
        </authorList>
    </citation>
    <scope>NUCLEOTIDE SEQUENCE [LARGE SCALE GENOMIC DNA]</scope>
    <source>
        <strain evidence="3">JCM 16014</strain>
    </source>
</reference>
<feature type="transmembrane region" description="Helical" evidence="1">
    <location>
        <begin position="6"/>
        <end position="26"/>
    </location>
</feature>
<dbReference type="Proteomes" id="UP001500751">
    <property type="component" value="Unassembled WGS sequence"/>
</dbReference>
<accession>A0ABP5HAN1</accession>
<sequence length="86" mass="8952">MHWGPYETFSVVSGAIVVLAGLLIPYEILRDRICAAIGGAGLIGYGVYVAHQGTATYHYPAVVLAVPVVAILYLVGAAIQRGSHSG</sequence>